<name>F4EVG7_SELS3</name>
<accession>F4EVG7</accession>
<dbReference type="InterPro" id="IPR007813">
    <property type="entry name" value="PilN"/>
</dbReference>
<organism evidence="2 3">
    <name type="scientific">Selenomonas sputigena (strain ATCC 35185 / DSM 20758 / CCUG 44933 / VPI D19B-28)</name>
    <dbReference type="NCBI Taxonomy" id="546271"/>
    <lineage>
        <taxon>Bacteria</taxon>
        <taxon>Bacillati</taxon>
        <taxon>Bacillota</taxon>
        <taxon>Negativicutes</taxon>
        <taxon>Selenomonadales</taxon>
        <taxon>Selenomonadaceae</taxon>
        <taxon>Selenomonas</taxon>
    </lineage>
</organism>
<keyword evidence="3" id="KW-1185">Reference proteome</keyword>
<dbReference type="OrthoDB" id="1664244at2"/>
<gene>
    <name evidence="2" type="ordered locus">Selsp_1858</name>
</gene>
<protein>
    <submittedName>
        <fullName evidence="2">Fimbrial assembly family protein</fullName>
    </submittedName>
</protein>
<reference evidence="2 3" key="1">
    <citation type="submission" date="2011-04" db="EMBL/GenBank/DDBJ databases">
        <title>The complete genome of Selenomonas sputigena DSM 20758.</title>
        <authorList>
            <consortium name="US DOE Joint Genome Institute (JGI-PGF)"/>
            <person name="Lucas S."/>
            <person name="Copeland A."/>
            <person name="Lapidus A."/>
            <person name="Bruce D."/>
            <person name="Goodwin L."/>
            <person name="Pitluck S."/>
            <person name="Peters L."/>
            <person name="Kyrpides N."/>
            <person name="Mavromatis K."/>
            <person name="Ivanova N."/>
            <person name="Ovchinnikova G."/>
            <person name="Teshima H."/>
            <person name="Detter J.C."/>
            <person name="Tapia R."/>
            <person name="Han C."/>
            <person name="Land M."/>
            <person name="Hauser L."/>
            <person name="Markowitz V."/>
            <person name="Cheng J.-F."/>
            <person name="Hugenholtz P."/>
            <person name="Woyke T."/>
            <person name="Wu D."/>
            <person name="Gronow S."/>
            <person name="Wellnitz S."/>
            <person name="Schneider S."/>
            <person name="Klenk H.-P."/>
            <person name="Eisen J.A."/>
        </authorList>
    </citation>
    <scope>NUCLEOTIDE SEQUENCE [LARGE SCALE GENOMIC DNA]</scope>
    <source>
        <strain evidence="3">ATCC 35185 / DSM 20758 / VPI D19B-28</strain>
    </source>
</reference>
<keyword evidence="1" id="KW-1133">Transmembrane helix</keyword>
<feature type="transmembrane region" description="Helical" evidence="1">
    <location>
        <begin position="233"/>
        <end position="254"/>
    </location>
</feature>
<sequence length="390" mass="43471">MRNVLRKMRALLREPQRGAVGVSLTDGGICLACLAGTEEFQRREETLHLPLPPMEAKESLWQEAAGVIQVALAKRVWEKSRIAVCLTEDEVFSYSREFPPLSEREMREAARWDLLASLPDAREEAAYSLDFRRVGEREVVLAALPREKAQEIHRAFSHEGLCLASLCFLPTGAGRQVPGTFAADGMNLAADDLPQEEDGAAFLAAQELLSREKNHLELLPELMRPADWAFGRLAALLAGIFFFCMASIYGWNAWRIHELQGVVQKTAHEMTLLSAERARMEQEAQEDGRVAQKERQLISLSKGALPCRSLLVHFGTRTVEGAWIRGLRVVDGHAVELEGAATSYDALADFVRVLEEDKGFFRAAPVLKKSERKQEAAGGSLIYFSLELKI</sequence>
<dbReference type="Proteomes" id="UP000011124">
    <property type="component" value="Chromosome"/>
</dbReference>
<dbReference type="KEGG" id="ssg:Selsp_1858"/>
<keyword evidence="1" id="KW-0472">Membrane</keyword>
<dbReference type="EMBL" id="CP002637">
    <property type="protein sequence ID" value="AEC00813.1"/>
    <property type="molecule type" value="Genomic_DNA"/>
</dbReference>
<evidence type="ECO:0000313" key="3">
    <source>
        <dbReference type="Proteomes" id="UP000011124"/>
    </source>
</evidence>
<dbReference type="Pfam" id="PF05137">
    <property type="entry name" value="PilN"/>
    <property type="match status" value="1"/>
</dbReference>
<evidence type="ECO:0000256" key="1">
    <source>
        <dbReference type="SAM" id="Phobius"/>
    </source>
</evidence>
<proteinExistence type="predicted"/>
<dbReference type="AlphaFoldDB" id="F4EVG7"/>
<keyword evidence="1" id="KW-0812">Transmembrane</keyword>
<evidence type="ECO:0000313" key="2">
    <source>
        <dbReference type="EMBL" id="AEC00813.1"/>
    </source>
</evidence>
<dbReference type="HOGENOM" id="CLU_707678_0_0_9"/>